<feature type="compositionally biased region" description="Pro residues" evidence="1">
    <location>
        <begin position="456"/>
        <end position="469"/>
    </location>
</feature>
<feature type="region of interest" description="Disordered" evidence="1">
    <location>
        <begin position="1"/>
        <end position="29"/>
    </location>
</feature>
<feature type="region of interest" description="Disordered" evidence="1">
    <location>
        <begin position="449"/>
        <end position="587"/>
    </location>
</feature>
<dbReference type="EMBL" id="KV417491">
    <property type="protein sequence ID" value="KZP30972.1"/>
    <property type="molecule type" value="Genomic_DNA"/>
</dbReference>
<evidence type="ECO:0000313" key="3">
    <source>
        <dbReference type="Proteomes" id="UP000076532"/>
    </source>
</evidence>
<proteinExistence type="predicted"/>
<dbReference type="Proteomes" id="UP000076532">
    <property type="component" value="Unassembled WGS sequence"/>
</dbReference>
<name>A0A166TTM7_9AGAM</name>
<protein>
    <submittedName>
        <fullName evidence="2">Uncharacterized protein</fullName>
    </submittedName>
</protein>
<feature type="compositionally biased region" description="Basic and acidic residues" evidence="1">
    <location>
        <begin position="536"/>
        <end position="547"/>
    </location>
</feature>
<organism evidence="2 3">
    <name type="scientific">Athelia psychrophila</name>
    <dbReference type="NCBI Taxonomy" id="1759441"/>
    <lineage>
        <taxon>Eukaryota</taxon>
        <taxon>Fungi</taxon>
        <taxon>Dikarya</taxon>
        <taxon>Basidiomycota</taxon>
        <taxon>Agaricomycotina</taxon>
        <taxon>Agaricomycetes</taxon>
        <taxon>Agaricomycetidae</taxon>
        <taxon>Atheliales</taxon>
        <taxon>Atheliaceae</taxon>
        <taxon>Athelia</taxon>
    </lineage>
</organism>
<evidence type="ECO:0000313" key="2">
    <source>
        <dbReference type="EMBL" id="KZP30972.1"/>
    </source>
</evidence>
<feature type="compositionally biased region" description="Polar residues" evidence="1">
    <location>
        <begin position="1"/>
        <end position="27"/>
    </location>
</feature>
<dbReference type="AlphaFoldDB" id="A0A166TTM7"/>
<feature type="compositionally biased region" description="Basic and acidic residues" evidence="1">
    <location>
        <begin position="492"/>
        <end position="522"/>
    </location>
</feature>
<evidence type="ECO:0000256" key="1">
    <source>
        <dbReference type="SAM" id="MobiDB-lite"/>
    </source>
</evidence>
<keyword evidence="3" id="KW-1185">Reference proteome</keyword>
<gene>
    <name evidence="2" type="ORF">FIBSPDRAFT_1037882</name>
</gene>
<accession>A0A166TTM7</accession>
<sequence length="692" mass="74507">MLTSPNSHARSNRSTNVAATTFDNTTPDTRRRAGRALGYGIAALSTICAARAHDLRAGLTSMPTSHTPTPPSEDPISCAQPSQLSCAARSSTIAPDRAYPDRAHPRPLAHVLDRPKRSFRSGVSLAVPHAHSQDAVPRVHPVFWARRRALEVCRVVAAAARAQTSPNGLPPCPVSTPPRTHHPGVHYDSYSLSFGIPGTKRARAAPAFHAQRSARSRRLTPTSTPAPLHALKACGGIPSTFSGCPACAQLELRARTLPCSQPRARPLPSRHDHDPASIRPPRILRACGGALSTFCIPEARTPNPQPLERGARSSAACILSRRRRPSTSQAPAPARCHNARGVVLDVSEPPRTPYDGARSRTRAAFAIAPATLPLHHHSPHQLDVEPAPPRWHTRPPTRSNHGLQQTGFNAARLLRRRTYTTPGTTTTVFHCRLASPVLNARAPLPPSTLSAQIAPAAPPPQPAHHPPPHALITCWGTPSRSQSRLGRPTAPKSRDRAACADSRSHPHPPPYRDTRPKVEPPRVHKTCGGTVSSLNCRDETCRDERSPTTRSSRHRAQPLLPQSDHSHPTSTTRPLEKDAGALPASFPATPYQLPHPAPKNACHRVFARPGPSHRHSVLPQLTSAPLHSEPAPSTLNYPPSSICFVAACSIAHALPTRPHVALAFLSSTRPPAITRVLVIPGAAYTWIVQVAR</sequence>
<reference evidence="2 3" key="1">
    <citation type="journal article" date="2016" name="Mol. Biol. Evol.">
        <title>Comparative Genomics of Early-Diverging Mushroom-Forming Fungi Provides Insights into the Origins of Lignocellulose Decay Capabilities.</title>
        <authorList>
            <person name="Nagy L.G."/>
            <person name="Riley R."/>
            <person name="Tritt A."/>
            <person name="Adam C."/>
            <person name="Daum C."/>
            <person name="Floudas D."/>
            <person name="Sun H."/>
            <person name="Yadav J.S."/>
            <person name="Pangilinan J."/>
            <person name="Larsson K.H."/>
            <person name="Matsuura K."/>
            <person name="Barry K."/>
            <person name="Labutti K."/>
            <person name="Kuo R."/>
            <person name="Ohm R.A."/>
            <person name="Bhattacharya S.S."/>
            <person name="Shirouzu T."/>
            <person name="Yoshinaga Y."/>
            <person name="Martin F.M."/>
            <person name="Grigoriev I.V."/>
            <person name="Hibbett D.S."/>
        </authorList>
    </citation>
    <scope>NUCLEOTIDE SEQUENCE [LARGE SCALE GENOMIC DNA]</scope>
    <source>
        <strain evidence="2 3">CBS 109695</strain>
    </source>
</reference>